<dbReference type="GO" id="GO:0046872">
    <property type="term" value="F:metal ion binding"/>
    <property type="evidence" value="ECO:0007669"/>
    <property type="project" value="UniProtKB-KW"/>
</dbReference>
<evidence type="ECO:0000313" key="13">
    <source>
        <dbReference type="Proteomes" id="UP000470082"/>
    </source>
</evidence>
<dbReference type="PANTHER" id="PTHR30040:SF2">
    <property type="entry name" value="FAD:PROTEIN FMN TRANSFERASE"/>
    <property type="match status" value="1"/>
</dbReference>
<organism evidence="12 13">
    <name type="scientific">Floccifex porci</name>
    <dbReference type="NCBI Taxonomy" id="2606629"/>
    <lineage>
        <taxon>Bacteria</taxon>
        <taxon>Bacillati</taxon>
        <taxon>Bacillota</taxon>
        <taxon>Erysipelotrichia</taxon>
        <taxon>Erysipelotrichales</taxon>
        <taxon>Erysipelotrichaceae</taxon>
        <taxon>Floccifex</taxon>
    </lineage>
</organism>
<keyword evidence="11" id="KW-0472">Membrane</keyword>
<keyword evidence="11" id="KW-1133">Transmembrane helix</keyword>
<evidence type="ECO:0000256" key="3">
    <source>
        <dbReference type="ARBA" id="ARBA00016337"/>
    </source>
</evidence>
<dbReference type="InterPro" id="IPR024932">
    <property type="entry name" value="ApbE"/>
</dbReference>
<dbReference type="SUPFAM" id="SSF143631">
    <property type="entry name" value="ApbE-like"/>
    <property type="match status" value="1"/>
</dbReference>
<protein>
    <recommendedName>
        <fullName evidence="3">FAD:protein FMN transferase</fullName>
        <ecNumber evidence="2">2.7.1.180</ecNumber>
    </recommendedName>
    <alternativeName>
        <fullName evidence="9">Flavin transferase</fullName>
    </alternativeName>
</protein>
<evidence type="ECO:0000256" key="5">
    <source>
        <dbReference type="ARBA" id="ARBA00022679"/>
    </source>
</evidence>
<dbReference type="InterPro" id="IPR003374">
    <property type="entry name" value="ApbE-like_sf"/>
</dbReference>
<evidence type="ECO:0000256" key="6">
    <source>
        <dbReference type="ARBA" id="ARBA00022723"/>
    </source>
</evidence>
<sequence>MGPKNSDILYPSNMLYFSPIYPLFQVHILDKSEKTHYNQGMKKTIRSWFMIVCCFLIFIISLLFYLSNPKSKTEKQSITLTNLGFDTAITFTATCTKKEFDQYVSLLSKKYTYYNQLFDPYHEYELSNVYTINHQGYHHPVEVDEELIDCIQIAKEVYDIQSKFDITSGKLLSLWHTYRIEGIEKNEMGLDGLLPSEYEIQQDINCRGFDKIRIEGNTIELLDENIQLDLGGIAKGYASQKVKEALNKAGCDNGFINAGGNVVLLSSKEQGWKIGIQNPDESSSLLEIDTKEDVSIVTSGDYQRYYTVNGTEYSHIIDPDTGYPATYNRSVTVITKDSSYADALSTLLFLLPIDQGLQIVNNLSFDVEVIWIYENGSQTPDYQYKKLKIYCTDPENVSLIQTQ</sequence>
<keyword evidence="4" id="KW-0285">Flavoprotein</keyword>
<evidence type="ECO:0000256" key="10">
    <source>
        <dbReference type="ARBA" id="ARBA00048540"/>
    </source>
</evidence>
<evidence type="ECO:0000256" key="1">
    <source>
        <dbReference type="ARBA" id="ARBA00001946"/>
    </source>
</evidence>
<evidence type="ECO:0000256" key="9">
    <source>
        <dbReference type="ARBA" id="ARBA00031306"/>
    </source>
</evidence>
<proteinExistence type="predicted"/>
<dbReference type="Gene3D" id="3.10.520.10">
    <property type="entry name" value="ApbE-like domains"/>
    <property type="match status" value="1"/>
</dbReference>
<accession>A0A7X2T2M2</accession>
<dbReference type="AlphaFoldDB" id="A0A7X2T2M2"/>
<gene>
    <name evidence="12" type="ORF">FYJ50_00710</name>
</gene>
<comment type="cofactor">
    <cofactor evidence="1">
        <name>Mg(2+)</name>
        <dbReference type="ChEBI" id="CHEBI:18420"/>
    </cofactor>
</comment>
<evidence type="ECO:0000256" key="2">
    <source>
        <dbReference type="ARBA" id="ARBA00011955"/>
    </source>
</evidence>
<evidence type="ECO:0000256" key="8">
    <source>
        <dbReference type="ARBA" id="ARBA00022842"/>
    </source>
</evidence>
<comment type="catalytic activity">
    <reaction evidence="10">
        <text>L-threonyl-[protein] + FAD = FMN-L-threonyl-[protein] + AMP + H(+)</text>
        <dbReference type="Rhea" id="RHEA:36847"/>
        <dbReference type="Rhea" id="RHEA-COMP:11060"/>
        <dbReference type="Rhea" id="RHEA-COMP:11061"/>
        <dbReference type="ChEBI" id="CHEBI:15378"/>
        <dbReference type="ChEBI" id="CHEBI:30013"/>
        <dbReference type="ChEBI" id="CHEBI:57692"/>
        <dbReference type="ChEBI" id="CHEBI:74257"/>
        <dbReference type="ChEBI" id="CHEBI:456215"/>
        <dbReference type="EC" id="2.7.1.180"/>
    </reaction>
</comment>
<evidence type="ECO:0000313" key="12">
    <source>
        <dbReference type="EMBL" id="MSS00649.1"/>
    </source>
</evidence>
<dbReference type="GO" id="GO:0016740">
    <property type="term" value="F:transferase activity"/>
    <property type="evidence" value="ECO:0007669"/>
    <property type="project" value="UniProtKB-KW"/>
</dbReference>
<keyword evidence="7" id="KW-0274">FAD</keyword>
<dbReference type="EMBL" id="VUMM01000001">
    <property type="protein sequence ID" value="MSS00649.1"/>
    <property type="molecule type" value="Genomic_DNA"/>
</dbReference>
<keyword evidence="6" id="KW-0479">Metal-binding</keyword>
<dbReference type="Proteomes" id="UP000470082">
    <property type="component" value="Unassembled WGS sequence"/>
</dbReference>
<feature type="transmembrane region" description="Helical" evidence="11">
    <location>
        <begin position="48"/>
        <end position="66"/>
    </location>
</feature>
<reference evidence="12 13" key="1">
    <citation type="submission" date="2019-08" db="EMBL/GenBank/DDBJ databases">
        <title>In-depth cultivation of the pig gut microbiome towards novel bacterial diversity and tailored functional studies.</title>
        <authorList>
            <person name="Wylensek D."/>
            <person name="Hitch T.C.A."/>
            <person name="Clavel T."/>
        </authorList>
    </citation>
    <scope>NUCLEOTIDE SEQUENCE [LARGE SCALE GENOMIC DNA]</scope>
    <source>
        <strain evidence="12 13">LKV-178-WT-2G</strain>
    </source>
</reference>
<name>A0A7X2T2M2_9FIRM</name>
<dbReference type="Pfam" id="PF02424">
    <property type="entry name" value="ApbE"/>
    <property type="match status" value="1"/>
</dbReference>
<evidence type="ECO:0000256" key="11">
    <source>
        <dbReference type="SAM" id="Phobius"/>
    </source>
</evidence>
<evidence type="ECO:0000256" key="7">
    <source>
        <dbReference type="ARBA" id="ARBA00022827"/>
    </source>
</evidence>
<comment type="caution">
    <text evidence="12">The sequence shown here is derived from an EMBL/GenBank/DDBJ whole genome shotgun (WGS) entry which is preliminary data.</text>
</comment>
<keyword evidence="8" id="KW-0460">Magnesium</keyword>
<evidence type="ECO:0000256" key="4">
    <source>
        <dbReference type="ARBA" id="ARBA00022630"/>
    </source>
</evidence>
<dbReference type="EC" id="2.7.1.180" evidence="2"/>
<keyword evidence="5 12" id="KW-0808">Transferase</keyword>
<dbReference type="PANTHER" id="PTHR30040">
    <property type="entry name" value="THIAMINE BIOSYNTHESIS LIPOPROTEIN APBE"/>
    <property type="match status" value="1"/>
</dbReference>
<keyword evidence="11" id="KW-0812">Transmembrane</keyword>
<keyword evidence="13" id="KW-1185">Reference proteome</keyword>